<evidence type="ECO:0008006" key="2">
    <source>
        <dbReference type="Google" id="ProtNLM"/>
    </source>
</evidence>
<proteinExistence type="predicted"/>
<dbReference type="InterPro" id="IPR016181">
    <property type="entry name" value="Acyl_CoA_acyltransferase"/>
</dbReference>
<dbReference type="EMBL" id="AP019376">
    <property type="protein sequence ID" value="BBH86661.1"/>
    <property type="molecule type" value="Genomic_DNA"/>
</dbReference>
<reference evidence="1" key="1">
    <citation type="submission" date="2018-12" db="EMBL/GenBank/DDBJ databases">
        <title>Novel natural products biosynthetic potential of the class Ktedonobacteria.</title>
        <authorList>
            <person name="Zheng Y."/>
            <person name="Saitou A."/>
            <person name="Wang C.M."/>
            <person name="Toyoda A."/>
            <person name="Minakuchi Y."/>
            <person name="Sekiguchi Y."/>
            <person name="Ueda K."/>
            <person name="Takano H."/>
            <person name="Sakai Y."/>
            <person name="Yokota A."/>
            <person name="Yabe S."/>
        </authorList>
    </citation>
    <scope>NUCLEOTIDE SEQUENCE</scope>
    <source>
        <strain evidence="1">COM3</strain>
    </source>
</reference>
<dbReference type="Gene3D" id="3.40.630.30">
    <property type="match status" value="1"/>
</dbReference>
<dbReference type="AlphaFoldDB" id="A0A455SH63"/>
<evidence type="ECO:0000313" key="1">
    <source>
        <dbReference type="EMBL" id="BBH86661.1"/>
    </source>
</evidence>
<dbReference type="SUPFAM" id="SSF55729">
    <property type="entry name" value="Acyl-CoA N-acyltransferases (Nat)"/>
    <property type="match status" value="1"/>
</dbReference>
<gene>
    <name evidence="1" type="ORF">KTC_14120</name>
</gene>
<protein>
    <recommendedName>
        <fullName evidence="2">N-acetyltransferase domain-containing protein</fullName>
    </recommendedName>
</protein>
<sequence length="64" mass="7318">MPVGYLTDVETRQEERGKGYGRCVREAAIRWMRALALLHGITDFYPKFGYIGVDSAVFSPVYLF</sequence>
<accession>A0A455SH63</accession>
<name>A0A455SH63_9CHLR</name>
<organism evidence="1">
    <name type="scientific">Thermosporothrix sp. COM3</name>
    <dbReference type="NCBI Taxonomy" id="2490863"/>
    <lineage>
        <taxon>Bacteria</taxon>
        <taxon>Bacillati</taxon>
        <taxon>Chloroflexota</taxon>
        <taxon>Ktedonobacteria</taxon>
        <taxon>Ktedonobacterales</taxon>
        <taxon>Thermosporotrichaceae</taxon>
        <taxon>Thermosporothrix</taxon>
    </lineage>
</organism>